<dbReference type="SUPFAM" id="SSF81301">
    <property type="entry name" value="Nucleotidyltransferase"/>
    <property type="match status" value="1"/>
</dbReference>
<dbReference type="GO" id="GO:0016779">
    <property type="term" value="F:nucleotidyltransferase activity"/>
    <property type="evidence" value="ECO:0007669"/>
    <property type="project" value="InterPro"/>
</dbReference>
<dbReference type="InterPro" id="IPR002934">
    <property type="entry name" value="Polymerase_NTP_transf_dom"/>
</dbReference>
<organism evidence="2 3">
    <name type="scientific">Furfurilactobacillus rossiae DSM 15814</name>
    <dbReference type="NCBI Taxonomy" id="1114972"/>
    <lineage>
        <taxon>Bacteria</taxon>
        <taxon>Bacillati</taxon>
        <taxon>Bacillota</taxon>
        <taxon>Bacilli</taxon>
        <taxon>Lactobacillales</taxon>
        <taxon>Lactobacillaceae</taxon>
        <taxon>Furfurilactobacillus</taxon>
    </lineage>
</organism>
<dbReference type="CDD" id="cd05403">
    <property type="entry name" value="NT_KNTase_like"/>
    <property type="match status" value="1"/>
</dbReference>
<dbReference type="PATRIC" id="fig|1114972.6.peg.910"/>
<evidence type="ECO:0000259" key="1">
    <source>
        <dbReference type="Pfam" id="PF01909"/>
    </source>
</evidence>
<accession>A0A0R1R9G8</accession>
<dbReference type="InterPro" id="IPR043519">
    <property type="entry name" value="NT_sf"/>
</dbReference>
<dbReference type="AlphaFoldDB" id="A0A0R1R9G8"/>
<dbReference type="OrthoDB" id="43980at2"/>
<dbReference type="RefSeq" id="WP_017260434.1">
    <property type="nucleotide sequence ID" value="NZ_AUAW01000015.1"/>
</dbReference>
<comment type="caution">
    <text evidence="2">The sequence shown here is derived from an EMBL/GenBank/DDBJ whole genome shotgun (WGS) entry which is preliminary data.</text>
</comment>
<feature type="domain" description="Polymerase nucleotidyl transferase" evidence="1">
    <location>
        <begin position="15"/>
        <end position="60"/>
    </location>
</feature>
<reference evidence="2 3" key="1">
    <citation type="journal article" date="2015" name="Genome Announc.">
        <title>Expanding the biotechnology potential of lactobacilli through comparative genomics of 213 strains and associated genera.</title>
        <authorList>
            <person name="Sun Z."/>
            <person name="Harris H.M."/>
            <person name="McCann A."/>
            <person name="Guo C."/>
            <person name="Argimon S."/>
            <person name="Zhang W."/>
            <person name="Yang X."/>
            <person name="Jeffery I.B."/>
            <person name="Cooney J.C."/>
            <person name="Kagawa T.F."/>
            <person name="Liu W."/>
            <person name="Song Y."/>
            <person name="Salvetti E."/>
            <person name="Wrobel A."/>
            <person name="Rasinkangas P."/>
            <person name="Parkhill J."/>
            <person name="Rea M.C."/>
            <person name="O'Sullivan O."/>
            <person name="Ritari J."/>
            <person name="Douillard F.P."/>
            <person name="Paul Ross R."/>
            <person name="Yang R."/>
            <person name="Briner A.E."/>
            <person name="Felis G.E."/>
            <person name="de Vos W.M."/>
            <person name="Barrangou R."/>
            <person name="Klaenhammer T.R."/>
            <person name="Caufield P.W."/>
            <person name="Cui Y."/>
            <person name="Zhang H."/>
            <person name="O'Toole P.W."/>
        </authorList>
    </citation>
    <scope>NUCLEOTIDE SEQUENCE [LARGE SCALE GENOMIC DNA]</scope>
    <source>
        <strain evidence="2 3">DSM 15814</strain>
    </source>
</reference>
<dbReference type="Pfam" id="PF01909">
    <property type="entry name" value="NTP_transf_2"/>
    <property type="match status" value="1"/>
</dbReference>
<evidence type="ECO:0000313" key="3">
    <source>
        <dbReference type="Proteomes" id="UP000051999"/>
    </source>
</evidence>
<name>A0A0R1R9G8_9LACO</name>
<sequence length="314" mass="36097">MSLTESTQQLITHFCQTYCPNETEIVLTGSTARGEMSANSDIDLLVFNQNHDETQIDVLFQNRLFQVSYLKKVDSSLSIQSPDEAFDNRYWLENVIVCDNNLRLTNYQESVNKRINQFSKNDYSHAFINTNRRLLNVLAQQPARSFSAYQTELWLVGQLNMQFAFINGRKLGNQAVFDTATHNPVLNQLNQLLGATAERCSSQPIIDDFQTLQHACEPRLVQPYNTKTQLTLLAGKLHRYEIQQNYALMRYTMCGETLFLFFDCLKEGQTLDVFLNQFSQPNLTLLNRNHFQAPTSEQLQTFSKEYAAALTSLL</sequence>
<dbReference type="Gene3D" id="3.30.460.10">
    <property type="entry name" value="Beta Polymerase, domain 2"/>
    <property type="match status" value="1"/>
</dbReference>
<gene>
    <name evidence="2" type="ORF">FD35_GL000901</name>
</gene>
<proteinExistence type="predicted"/>
<dbReference type="Proteomes" id="UP000051999">
    <property type="component" value="Unassembled WGS sequence"/>
</dbReference>
<keyword evidence="3" id="KW-1185">Reference proteome</keyword>
<dbReference type="EMBL" id="AZFF01000015">
    <property type="protein sequence ID" value="KRL53792.1"/>
    <property type="molecule type" value="Genomic_DNA"/>
</dbReference>
<protein>
    <recommendedName>
        <fullName evidence="1">Polymerase nucleotidyl transferase domain-containing protein</fullName>
    </recommendedName>
</protein>
<dbReference type="STRING" id="1114972.FD35_GL000901"/>
<evidence type="ECO:0000313" key="2">
    <source>
        <dbReference type="EMBL" id="KRL53792.1"/>
    </source>
</evidence>